<comment type="caution">
    <text evidence="1">The sequence shown here is derived from an EMBL/GenBank/DDBJ whole genome shotgun (WGS) entry which is preliminary data.</text>
</comment>
<dbReference type="AlphaFoldDB" id="A0AAW0MZN5"/>
<accession>A0AAW0MZN5</accession>
<evidence type="ECO:0000313" key="1">
    <source>
        <dbReference type="EMBL" id="KAK7886369.1"/>
    </source>
</evidence>
<dbReference type="InterPro" id="IPR011047">
    <property type="entry name" value="Quinoprotein_ADH-like_sf"/>
</dbReference>
<gene>
    <name evidence="1" type="ORF">WMY93_025990</name>
</gene>
<keyword evidence="2" id="KW-1185">Reference proteome</keyword>
<dbReference type="EMBL" id="JBBPFD010000019">
    <property type="protein sequence ID" value="KAK7886369.1"/>
    <property type="molecule type" value="Genomic_DNA"/>
</dbReference>
<sequence>MQEQGQLWTGCADSGDLFVFSINSRRSSKKITLPGSSGVTCMIQVKNQIWVGCRADSSGDHGDGQRWSQVLVLDSQTHRVDKELQAHTDSTQTLCSAEGRYVLSGSARETERSQSGKSSDAVNVCRTTGLSALGLRAVILK</sequence>
<dbReference type="SUPFAM" id="SSF50998">
    <property type="entry name" value="Quinoprotein alcohol dehydrogenase-like"/>
    <property type="match status" value="1"/>
</dbReference>
<dbReference type="Proteomes" id="UP001460270">
    <property type="component" value="Unassembled WGS sequence"/>
</dbReference>
<protein>
    <submittedName>
        <fullName evidence="1">Uncharacterized protein</fullName>
    </submittedName>
</protein>
<organism evidence="1 2">
    <name type="scientific">Mugilogobius chulae</name>
    <name type="common">yellowstripe goby</name>
    <dbReference type="NCBI Taxonomy" id="88201"/>
    <lineage>
        <taxon>Eukaryota</taxon>
        <taxon>Metazoa</taxon>
        <taxon>Chordata</taxon>
        <taxon>Craniata</taxon>
        <taxon>Vertebrata</taxon>
        <taxon>Euteleostomi</taxon>
        <taxon>Actinopterygii</taxon>
        <taxon>Neopterygii</taxon>
        <taxon>Teleostei</taxon>
        <taxon>Neoteleostei</taxon>
        <taxon>Acanthomorphata</taxon>
        <taxon>Gobiaria</taxon>
        <taxon>Gobiiformes</taxon>
        <taxon>Gobioidei</taxon>
        <taxon>Gobiidae</taxon>
        <taxon>Gobionellinae</taxon>
        <taxon>Mugilogobius</taxon>
    </lineage>
</organism>
<evidence type="ECO:0000313" key="2">
    <source>
        <dbReference type="Proteomes" id="UP001460270"/>
    </source>
</evidence>
<reference evidence="2" key="1">
    <citation type="submission" date="2024-04" db="EMBL/GenBank/DDBJ databases">
        <title>Salinicola lusitanus LLJ914,a marine bacterium isolated from the Okinawa Trough.</title>
        <authorList>
            <person name="Li J."/>
        </authorList>
    </citation>
    <scope>NUCLEOTIDE SEQUENCE [LARGE SCALE GENOMIC DNA]</scope>
</reference>
<proteinExistence type="predicted"/>
<name>A0AAW0MZN5_9GOBI</name>